<feature type="region of interest" description="Disordered" evidence="1">
    <location>
        <begin position="103"/>
        <end position="135"/>
    </location>
</feature>
<evidence type="ECO:0000256" key="1">
    <source>
        <dbReference type="SAM" id="MobiDB-lite"/>
    </source>
</evidence>
<accession>A0A397W8R6</accession>
<sequence>MPRCYKYTNYRRRHFKNSPRQLGKKVGILEGKIRNKKELEDLLAARQNGQTEDKKSRRQVRILPNIIEQMENQLIEKKKKLDDAKMGKKLQEMKMQLEEANKKLEEKNKELEELKKRSEMKSTENTGEQDQMTLWSHMFNL</sequence>
<organism evidence="2 3">
    <name type="scientific">Gigaspora rosea</name>
    <dbReference type="NCBI Taxonomy" id="44941"/>
    <lineage>
        <taxon>Eukaryota</taxon>
        <taxon>Fungi</taxon>
        <taxon>Fungi incertae sedis</taxon>
        <taxon>Mucoromycota</taxon>
        <taxon>Glomeromycotina</taxon>
        <taxon>Glomeromycetes</taxon>
        <taxon>Diversisporales</taxon>
        <taxon>Gigasporaceae</taxon>
        <taxon>Gigaspora</taxon>
    </lineage>
</organism>
<comment type="caution">
    <text evidence="2">The sequence shown here is derived from an EMBL/GenBank/DDBJ whole genome shotgun (WGS) entry which is preliminary data.</text>
</comment>
<keyword evidence="3" id="KW-1185">Reference proteome</keyword>
<feature type="compositionally biased region" description="Basic and acidic residues" evidence="1">
    <location>
        <begin position="103"/>
        <end position="122"/>
    </location>
</feature>
<feature type="compositionally biased region" description="Polar residues" evidence="1">
    <location>
        <begin position="123"/>
        <end position="134"/>
    </location>
</feature>
<reference evidence="2 3" key="1">
    <citation type="submission" date="2018-06" db="EMBL/GenBank/DDBJ databases">
        <title>Comparative genomics reveals the genomic features of Rhizophagus irregularis, R. cerebriforme, R. diaphanum and Gigaspora rosea, and their symbiotic lifestyle signature.</title>
        <authorList>
            <person name="Morin E."/>
            <person name="San Clemente H."/>
            <person name="Chen E.C.H."/>
            <person name="De La Providencia I."/>
            <person name="Hainaut M."/>
            <person name="Kuo A."/>
            <person name="Kohler A."/>
            <person name="Murat C."/>
            <person name="Tang N."/>
            <person name="Roy S."/>
            <person name="Loubradou J."/>
            <person name="Henrissat B."/>
            <person name="Grigoriev I.V."/>
            <person name="Corradi N."/>
            <person name="Roux C."/>
            <person name="Martin F.M."/>
        </authorList>
    </citation>
    <scope>NUCLEOTIDE SEQUENCE [LARGE SCALE GENOMIC DNA]</scope>
    <source>
        <strain evidence="2 3">DAOM 194757</strain>
    </source>
</reference>
<protein>
    <submittedName>
        <fullName evidence="2">Uncharacterized protein</fullName>
    </submittedName>
</protein>
<evidence type="ECO:0000313" key="2">
    <source>
        <dbReference type="EMBL" id="RIB30698.1"/>
    </source>
</evidence>
<dbReference type="AlphaFoldDB" id="A0A397W8R6"/>
<name>A0A397W8R6_9GLOM</name>
<dbReference type="OrthoDB" id="10389111at2759"/>
<dbReference type="Proteomes" id="UP000266673">
    <property type="component" value="Unassembled WGS sequence"/>
</dbReference>
<evidence type="ECO:0000313" key="3">
    <source>
        <dbReference type="Proteomes" id="UP000266673"/>
    </source>
</evidence>
<dbReference type="EMBL" id="QKWP01000007">
    <property type="protein sequence ID" value="RIB30698.1"/>
    <property type="molecule type" value="Genomic_DNA"/>
</dbReference>
<gene>
    <name evidence="2" type="ORF">C2G38_2026640</name>
</gene>
<proteinExistence type="predicted"/>